<protein>
    <submittedName>
        <fullName evidence="2">Uncharacterized protein</fullName>
    </submittedName>
</protein>
<name>A0A517WXN8_9PLAN</name>
<feature type="signal peptide" evidence="1">
    <location>
        <begin position="1"/>
        <end position="28"/>
    </location>
</feature>
<sequence length="415" mass="46363" precursor="true">MSLINRRTWLKQASMTSLPLLMTSVINAAETSGRKKLPVAAIVTEYTPNSHADVLVGKILEGFKQQGGPGPDLYLASLYTDQVPERDLSRVLSHKYHFPIAPKIEEAITLGSNQVQVAGVLSIGEHGTYPNTPDTNQKMYPRKRFFDEITATFKKYNKAVPVFNDKHLGYRWQDAKEMVDTSHKMGFPLMAGSSLPLTWRKPALTLPANCEIESVLSIGRGHFEAHGFHTLEAQQCLIERRKGITGVTAVQAVRGKQIWESERQGQWSRSMLQAALDAIPNVAKGNWGEILKDDSAFFHIDHQDGLKSTAAIINRLGRHYAVALKLRGQQKPIATWFKLELTPPFGHFAYLLKAIEHMIHTGQPAYPVERTLLTTGILDAVMHSLAANGKRLETPQLAINYKSGDWPFANQQMKH</sequence>
<dbReference type="AlphaFoldDB" id="A0A517WXN8"/>
<proteinExistence type="predicted"/>
<keyword evidence="3" id="KW-1185">Reference proteome</keyword>
<gene>
    <name evidence="2" type="ORF">V202x_34130</name>
</gene>
<feature type="chain" id="PRO_5022005579" evidence="1">
    <location>
        <begin position="29"/>
        <end position="415"/>
    </location>
</feature>
<reference evidence="2 3" key="1">
    <citation type="submission" date="2019-03" db="EMBL/GenBank/DDBJ databases">
        <title>Deep-cultivation of Planctomycetes and their phenomic and genomic characterization uncovers novel biology.</title>
        <authorList>
            <person name="Wiegand S."/>
            <person name="Jogler M."/>
            <person name="Boedeker C."/>
            <person name="Pinto D."/>
            <person name="Vollmers J."/>
            <person name="Rivas-Marin E."/>
            <person name="Kohn T."/>
            <person name="Peeters S.H."/>
            <person name="Heuer A."/>
            <person name="Rast P."/>
            <person name="Oberbeckmann S."/>
            <person name="Bunk B."/>
            <person name="Jeske O."/>
            <person name="Meyerdierks A."/>
            <person name="Storesund J.E."/>
            <person name="Kallscheuer N."/>
            <person name="Luecker S."/>
            <person name="Lage O.M."/>
            <person name="Pohl T."/>
            <person name="Merkel B.J."/>
            <person name="Hornburger P."/>
            <person name="Mueller R.-W."/>
            <person name="Bruemmer F."/>
            <person name="Labrenz M."/>
            <person name="Spormann A.M."/>
            <person name="Op den Camp H."/>
            <person name="Overmann J."/>
            <person name="Amann R."/>
            <person name="Jetten M.S.M."/>
            <person name="Mascher T."/>
            <person name="Medema M.H."/>
            <person name="Devos D.P."/>
            <person name="Kaster A.-K."/>
            <person name="Ovreas L."/>
            <person name="Rohde M."/>
            <person name="Galperin M.Y."/>
            <person name="Jogler C."/>
        </authorList>
    </citation>
    <scope>NUCLEOTIDE SEQUENCE [LARGE SCALE GENOMIC DNA]</scope>
    <source>
        <strain evidence="2 3">V202</strain>
    </source>
</reference>
<dbReference type="RefSeq" id="WP_145177181.1">
    <property type="nucleotide sequence ID" value="NZ_CP037422.1"/>
</dbReference>
<accession>A0A517WXN8</accession>
<keyword evidence="1" id="KW-0732">Signal</keyword>
<evidence type="ECO:0000256" key="1">
    <source>
        <dbReference type="SAM" id="SignalP"/>
    </source>
</evidence>
<organism evidence="2 3">
    <name type="scientific">Gimesia aquarii</name>
    <dbReference type="NCBI Taxonomy" id="2527964"/>
    <lineage>
        <taxon>Bacteria</taxon>
        <taxon>Pseudomonadati</taxon>
        <taxon>Planctomycetota</taxon>
        <taxon>Planctomycetia</taxon>
        <taxon>Planctomycetales</taxon>
        <taxon>Planctomycetaceae</taxon>
        <taxon>Gimesia</taxon>
    </lineage>
</organism>
<evidence type="ECO:0000313" key="3">
    <source>
        <dbReference type="Proteomes" id="UP000318384"/>
    </source>
</evidence>
<dbReference type="Proteomes" id="UP000318384">
    <property type="component" value="Chromosome"/>
</dbReference>
<dbReference type="OrthoDB" id="1394308at2"/>
<evidence type="ECO:0000313" key="2">
    <source>
        <dbReference type="EMBL" id="QDU10016.1"/>
    </source>
</evidence>
<dbReference type="EMBL" id="CP037422">
    <property type="protein sequence ID" value="QDU10016.1"/>
    <property type="molecule type" value="Genomic_DNA"/>
</dbReference>